<dbReference type="PATRIC" id="fig|454.4.peg.3040"/>
<keyword evidence="7" id="KW-0503">Monooxygenase</keyword>
<keyword evidence="4" id="KW-0285">Flavoprotein</keyword>
<dbReference type="Pfam" id="PF01494">
    <property type="entry name" value="FAD_binding_3"/>
    <property type="match status" value="1"/>
</dbReference>
<evidence type="ECO:0000256" key="7">
    <source>
        <dbReference type="ARBA" id="ARBA00023033"/>
    </source>
</evidence>
<keyword evidence="5" id="KW-0274">FAD</keyword>
<dbReference type="GO" id="GO:0006744">
    <property type="term" value="P:ubiquinone biosynthetic process"/>
    <property type="evidence" value="ECO:0007669"/>
    <property type="project" value="UniProtKB-UniPathway"/>
</dbReference>
<dbReference type="InterPro" id="IPR051205">
    <property type="entry name" value="UbiH/COQ6_monooxygenase"/>
</dbReference>
<gene>
    <name evidence="9" type="primary">ubiH_2</name>
    <name evidence="9" type="ORF">Lisr_2770</name>
</gene>
<feature type="domain" description="FAD-binding" evidence="8">
    <location>
        <begin position="6"/>
        <end position="340"/>
    </location>
</feature>
<dbReference type="GO" id="GO:0004497">
    <property type="term" value="F:monooxygenase activity"/>
    <property type="evidence" value="ECO:0007669"/>
    <property type="project" value="UniProtKB-KW"/>
</dbReference>
<dbReference type="PANTHER" id="PTHR43876">
    <property type="entry name" value="UBIQUINONE BIOSYNTHESIS MONOOXYGENASE COQ6, MITOCHONDRIAL"/>
    <property type="match status" value="1"/>
</dbReference>
<evidence type="ECO:0000256" key="2">
    <source>
        <dbReference type="ARBA" id="ARBA00004749"/>
    </source>
</evidence>
<proteinExistence type="inferred from homology"/>
<dbReference type="Proteomes" id="UP000054761">
    <property type="component" value="Unassembled WGS sequence"/>
</dbReference>
<keyword evidence="10" id="KW-1185">Reference proteome</keyword>
<name>A0A0W0V1N4_9GAMM</name>
<comment type="similarity">
    <text evidence="3">Belongs to the UbiH/COQ6 family.</text>
</comment>
<protein>
    <submittedName>
        <fullName evidence="9">2-polyprenyl-6-methoxyphenol hydroxylase</fullName>
    </submittedName>
</protein>
<dbReference type="InterPro" id="IPR002938">
    <property type="entry name" value="FAD-bd"/>
</dbReference>
<dbReference type="PANTHER" id="PTHR43876:SF7">
    <property type="entry name" value="UBIQUINONE BIOSYNTHESIS MONOOXYGENASE COQ6, MITOCHONDRIAL"/>
    <property type="match status" value="1"/>
</dbReference>
<organism evidence="9 10">
    <name type="scientific">Legionella israelensis</name>
    <dbReference type="NCBI Taxonomy" id="454"/>
    <lineage>
        <taxon>Bacteria</taxon>
        <taxon>Pseudomonadati</taxon>
        <taxon>Pseudomonadota</taxon>
        <taxon>Gammaproteobacteria</taxon>
        <taxon>Legionellales</taxon>
        <taxon>Legionellaceae</taxon>
        <taxon>Legionella</taxon>
    </lineage>
</organism>
<dbReference type="SUPFAM" id="SSF51905">
    <property type="entry name" value="FAD/NAD(P)-binding domain"/>
    <property type="match status" value="1"/>
</dbReference>
<dbReference type="Gene3D" id="3.50.50.60">
    <property type="entry name" value="FAD/NAD(P)-binding domain"/>
    <property type="match status" value="2"/>
</dbReference>
<evidence type="ECO:0000259" key="8">
    <source>
        <dbReference type="Pfam" id="PF01494"/>
    </source>
</evidence>
<evidence type="ECO:0000256" key="3">
    <source>
        <dbReference type="ARBA" id="ARBA00005349"/>
    </source>
</evidence>
<evidence type="ECO:0000256" key="6">
    <source>
        <dbReference type="ARBA" id="ARBA00023002"/>
    </source>
</evidence>
<evidence type="ECO:0000256" key="5">
    <source>
        <dbReference type="ARBA" id="ARBA00022827"/>
    </source>
</evidence>
<evidence type="ECO:0000313" key="10">
    <source>
        <dbReference type="Proteomes" id="UP000054761"/>
    </source>
</evidence>
<dbReference type="PRINTS" id="PR00420">
    <property type="entry name" value="RNGMNOXGNASE"/>
</dbReference>
<dbReference type="OrthoDB" id="9769565at2"/>
<dbReference type="GO" id="GO:0071949">
    <property type="term" value="F:FAD binding"/>
    <property type="evidence" value="ECO:0007669"/>
    <property type="project" value="InterPro"/>
</dbReference>
<evidence type="ECO:0000256" key="1">
    <source>
        <dbReference type="ARBA" id="ARBA00001974"/>
    </source>
</evidence>
<dbReference type="UniPathway" id="UPA00232"/>
<accession>A0A0W0V1N4</accession>
<comment type="cofactor">
    <cofactor evidence="1">
        <name>FAD</name>
        <dbReference type="ChEBI" id="CHEBI:57692"/>
    </cofactor>
</comment>
<reference evidence="9 10" key="1">
    <citation type="submission" date="2015-11" db="EMBL/GenBank/DDBJ databases">
        <title>Genomic analysis of 38 Legionella species identifies large and diverse effector repertoires.</title>
        <authorList>
            <person name="Burstein D."/>
            <person name="Amaro F."/>
            <person name="Zusman T."/>
            <person name="Lifshitz Z."/>
            <person name="Cohen O."/>
            <person name="Gilbert J.A."/>
            <person name="Pupko T."/>
            <person name="Shuman H.A."/>
            <person name="Segal G."/>
        </authorList>
    </citation>
    <scope>NUCLEOTIDE SEQUENCE [LARGE SCALE GENOMIC DNA]</scope>
    <source>
        <strain evidence="9 10">Bercovier 4</strain>
    </source>
</reference>
<dbReference type="GO" id="GO:0016705">
    <property type="term" value="F:oxidoreductase activity, acting on paired donors, with incorporation or reduction of molecular oxygen"/>
    <property type="evidence" value="ECO:0007669"/>
    <property type="project" value="InterPro"/>
</dbReference>
<keyword evidence="6" id="KW-0560">Oxidoreductase</keyword>
<evidence type="ECO:0000256" key="4">
    <source>
        <dbReference type="ARBA" id="ARBA00022630"/>
    </source>
</evidence>
<comment type="pathway">
    <text evidence="2">Cofactor biosynthesis; ubiquinone biosynthesis.</text>
</comment>
<sequence length="386" mass="42979">MNQTFDCLVAGGGIVGLTAAITMSTQGYSVAVIDSGSLTADTSKPDLRVYAINQASKELLQQLGVWQYMDENCISPYQQMHVWDAANNAAIDFDSRIVATNHLGVIIEESVLKKALFLRIREQDGIHLFPESSIDSVIHNNLITVGAAHRQWQGQLLVVTDGAHSPTREKLNVSLNSWSYHQHAIVATVEVEHEHQQTAWQVFHADGPLAFLPLTDSHQCSIVWSSASAKAKALMSLPEDEFNEKLTDAFCRRLGQTKLISKRHQFPLTMRHVKQYSGSRWLLAGDAAHTIHPLAGLGLNLGLADIACWLEEIKGLKSTPDFSKALASYQRQRKTEVWKMIFVMDSLKTLFGHPLPAVKVIRGIGLHCFNQFKPLKRFLIHQAMGK</sequence>
<dbReference type="AlphaFoldDB" id="A0A0W0V1N4"/>
<dbReference type="EMBL" id="LNYH01000151">
    <property type="protein sequence ID" value="KTD13994.1"/>
    <property type="molecule type" value="Genomic_DNA"/>
</dbReference>
<evidence type="ECO:0000313" key="9">
    <source>
        <dbReference type="EMBL" id="KTD13994.1"/>
    </source>
</evidence>
<dbReference type="STRING" id="454.Lisr_2770"/>
<dbReference type="InterPro" id="IPR010971">
    <property type="entry name" value="UbiH/COQ6"/>
</dbReference>
<dbReference type="NCBIfam" id="TIGR01988">
    <property type="entry name" value="Ubi-OHases"/>
    <property type="match status" value="1"/>
</dbReference>
<dbReference type="RefSeq" id="WP_058503039.1">
    <property type="nucleotide sequence ID" value="NZ_CAAAJA010000036.1"/>
</dbReference>
<comment type="caution">
    <text evidence="9">The sequence shown here is derived from an EMBL/GenBank/DDBJ whole genome shotgun (WGS) entry which is preliminary data.</text>
</comment>
<dbReference type="InterPro" id="IPR036188">
    <property type="entry name" value="FAD/NAD-bd_sf"/>
</dbReference>